<dbReference type="PROSITE" id="PS50956">
    <property type="entry name" value="HTH_ASNC_2"/>
    <property type="match status" value="1"/>
</dbReference>
<dbReference type="Gene3D" id="1.10.10.10">
    <property type="entry name" value="Winged helix-like DNA-binding domain superfamily/Winged helix DNA-binding domain"/>
    <property type="match status" value="1"/>
</dbReference>
<evidence type="ECO:0000259" key="4">
    <source>
        <dbReference type="PROSITE" id="PS50956"/>
    </source>
</evidence>
<comment type="caution">
    <text evidence="5">The sequence shown here is derived from an EMBL/GenBank/DDBJ whole genome shotgun (WGS) entry which is preliminary data.</text>
</comment>
<dbReference type="PRINTS" id="PR00033">
    <property type="entry name" value="HTHASNC"/>
</dbReference>
<sequence>MARPVTDRRGSPPAKEHVELPSELDACDMKILKALVNDGRISWRDLSDQIGLSLTPTLRRVRRLEAAGFIESYTATLDEQRLVGSLSVFVSVTLDKQSEDTLTAFEAHIGALEEVTSCFMMTGNVDYLMRVVVRDLNHYQRLLIKLTRIPNVAHVNSSFALKAVVRRSGFYI</sequence>
<keyword evidence="3" id="KW-0804">Transcription</keyword>
<dbReference type="RefSeq" id="WP_275227286.1">
    <property type="nucleotide sequence ID" value="NZ_JARESE010000015.1"/>
</dbReference>
<dbReference type="CDD" id="cd00090">
    <property type="entry name" value="HTH_ARSR"/>
    <property type="match status" value="1"/>
</dbReference>
<keyword evidence="2" id="KW-0238">DNA-binding</keyword>
<dbReference type="PANTHER" id="PTHR30154">
    <property type="entry name" value="LEUCINE-RESPONSIVE REGULATORY PROTEIN"/>
    <property type="match status" value="1"/>
</dbReference>
<dbReference type="SUPFAM" id="SSF46785">
    <property type="entry name" value="Winged helix' DNA-binding domain"/>
    <property type="match status" value="1"/>
</dbReference>
<evidence type="ECO:0000313" key="5">
    <source>
        <dbReference type="EMBL" id="MDE8651187.1"/>
    </source>
</evidence>
<dbReference type="Pfam" id="PF13412">
    <property type="entry name" value="HTH_24"/>
    <property type="match status" value="1"/>
</dbReference>
<gene>
    <name evidence="5" type="ORF">PYV00_05580</name>
</gene>
<organism evidence="5 6">
    <name type="scientific">Novosphingobium album</name>
    <name type="common">ex Liu et al. 2023</name>
    <dbReference type="NCBI Taxonomy" id="3031130"/>
    <lineage>
        <taxon>Bacteria</taxon>
        <taxon>Pseudomonadati</taxon>
        <taxon>Pseudomonadota</taxon>
        <taxon>Alphaproteobacteria</taxon>
        <taxon>Sphingomonadales</taxon>
        <taxon>Sphingomonadaceae</taxon>
        <taxon>Novosphingobium</taxon>
    </lineage>
</organism>
<keyword evidence="1" id="KW-0805">Transcription regulation</keyword>
<evidence type="ECO:0000256" key="3">
    <source>
        <dbReference type="ARBA" id="ARBA00023163"/>
    </source>
</evidence>
<dbReference type="InterPro" id="IPR036390">
    <property type="entry name" value="WH_DNA-bd_sf"/>
</dbReference>
<dbReference type="InterPro" id="IPR011991">
    <property type="entry name" value="ArsR-like_HTH"/>
</dbReference>
<reference evidence="5 6" key="1">
    <citation type="submission" date="2023-03" db="EMBL/GenBank/DDBJ databases">
        <title>NovoSphingobium album sp. nov. isolated from polycyclic aromatic hydrocarbons- and heavy-metal polluted soil.</title>
        <authorList>
            <person name="Liu Z."/>
            <person name="Wang K."/>
        </authorList>
    </citation>
    <scope>NUCLEOTIDE SEQUENCE [LARGE SCALE GENOMIC DNA]</scope>
    <source>
        <strain evidence="5 6">H3SJ31-1</strain>
    </source>
</reference>
<dbReference type="InterPro" id="IPR019887">
    <property type="entry name" value="Tscrpt_reg_AsnC/Lrp_C"/>
</dbReference>
<dbReference type="InterPro" id="IPR019885">
    <property type="entry name" value="Tscrpt_reg_HTH_AsnC-type_CS"/>
</dbReference>
<dbReference type="InterPro" id="IPR019888">
    <property type="entry name" value="Tscrpt_reg_AsnC-like"/>
</dbReference>
<accession>A0ABT5WMB4</accession>
<protein>
    <submittedName>
        <fullName evidence="5">Lrp/AsnC family transcriptional regulator</fullName>
    </submittedName>
</protein>
<keyword evidence="6" id="KW-1185">Reference proteome</keyword>
<dbReference type="SMART" id="SM00344">
    <property type="entry name" value="HTH_ASNC"/>
    <property type="match status" value="1"/>
</dbReference>
<evidence type="ECO:0000313" key="6">
    <source>
        <dbReference type="Proteomes" id="UP001216253"/>
    </source>
</evidence>
<dbReference type="PROSITE" id="PS00519">
    <property type="entry name" value="HTH_ASNC_1"/>
    <property type="match status" value="1"/>
</dbReference>
<evidence type="ECO:0000256" key="1">
    <source>
        <dbReference type="ARBA" id="ARBA00023015"/>
    </source>
</evidence>
<dbReference type="InterPro" id="IPR011008">
    <property type="entry name" value="Dimeric_a/b-barrel"/>
</dbReference>
<dbReference type="InterPro" id="IPR036388">
    <property type="entry name" value="WH-like_DNA-bd_sf"/>
</dbReference>
<name>A0ABT5WMB4_9SPHN</name>
<dbReference type="Gene3D" id="3.30.70.920">
    <property type="match status" value="1"/>
</dbReference>
<feature type="domain" description="HTH asnC-type" evidence="4">
    <location>
        <begin position="24"/>
        <end position="86"/>
    </location>
</feature>
<dbReference type="EMBL" id="JARESE010000015">
    <property type="protein sequence ID" value="MDE8651187.1"/>
    <property type="molecule type" value="Genomic_DNA"/>
</dbReference>
<dbReference type="Proteomes" id="UP001216253">
    <property type="component" value="Unassembled WGS sequence"/>
</dbReference>
<dbReference type="SUPFAM" id="SSF54909">
    <property type="entry name" value="Dimeric alpha+beta barrel"/>
    <property type="match status" value="1"/>
</dbReference>
<dbReference type="PANTHER" id="PTHR30154:SF34">
    <property type="entry name" value="TRANSCRIPTIONAL REGULATOR AZLB"/>
    <property type="match status" value="1"/>
</dbReference>
<proteinExistence type="predicted"/>
<dbReference type="InterPro" id="IPR000485">
    <property type="entry name" value="AsnC-type_HTH_dom"/>
</dbReference>
<dbReference type="Pfam" id="PF01037">
    <property type="entry name" value="AsnC_trans_reg"/>
    <property type="match status" value="1"/>
</dbReference>
<evidence type="ECO:0000256" key="2">
    <source>
        <dbReference type="ARBA" id="ARBA00023125"/>
    </source>
</evidence>